<gene>
    <name evidence="1" type="ORF">RRG08_041412</name>
</gene>
<dbReference type="Proteomes" id="UP001283361">
    <property type="component" value="Unassembled WGS sequence"/>
</dbReference>
<dbReference type="AlphaFoldDB" id="A0AAE1CKQ9"/>
<protein>
    <submittedName>
        <fullName evidence="1">Uncharacterized protein</fullName>
    </submittedName>
</protein>
<evidence type="ECO:0000313" key="1">
    <source>
        <dbReference type="EMBL" id="KAK3705538.1"/>
    </source>
</evidence>
<accession>A0AAE1CKQ9</accession>
<reference evidence="1" key="1">
    <citation type="journal article" date="2023" name="G3 (Bethesda)">
        <title>A reference genome for the long-term kleptoplast-retaining sea slug Elysia crispata morphotype clarki.</title>
        <authorList>
            <person name="Eastman K.E."/>
            <person name="Pendleton A.L."/>
            <person name="Shaikh M.A."/>
            <person name="Suttiyut T."/>
            <person name="Ogas R."/>
            <person name="Tomko P."/>
            <person name="Gavelis G."/>
            <person name="Widhalm J.R."/>
            <person name="Wisecaver J.H."/>
        </authorList>
    </citation>
    <scope>NUCLEOTIDE SEQUENCE</scope>
    <source>
        <strain evidence="1">ECLA1</strain>
    </source>
</reference>
<organism evidence="1 2">
    <name type="scientific">Elysia crispata</name>
    <name type="common">lettuce slug</name>
    <dbReference type="NCBI Taxonomy" id="231223"/>
    <lineage>
        <taxon>Eukaryota</taxon>
        <taxon>Metazoa</taxon>
        <taxon>Spiralia</taxon>
        <taxon>Lophotrochozoa</taxon>
        <taxon>Mollusca</taxon>
        <taxon>Gastropoda</taxon>
        <taxon>Heterobranchia</taxon>
        <taxon>Euthyneura</taxon>
        <taxon>Panpulmonata</taxon>
        <taxon>Sacoglossa</taxon>
        <taxon>Placobranchoidea</taxon>
        <taxon>Plakobranchidae</taxon>
        <taxon>Elysia</taxon>
    </lineage>
</organism>
<proteinExistence type="predicted"/>
<name>A0AAE1CKQ9_9GAST</name>
<evidence type="ECO:0000313" key="2">
    <source>
        <dbReference type="Proteomes" id="UP001283361"/>
    </source>
</evidence>
<dbReference type="EMBL" id="JAWDGP010007770">
    <property type="protein sequence ID" value="KAK3705538.1"/>
    <property type="molecule type" value="Genomic_DNA"/>
</dbReference>
<comment type="caution">
    <text evidence="1">The sequence shown here is derived from an EMBL/GenBank/DDBJ whole genome shotgun (WGS) entry which is preliminary data.</text>
</comment>
<sequence length="137" mass="15590">MINGLGDAYINYCVGSLDLTRYKRQSKAISRELQYKASKTSPTFFTLIHLGADHWMKSPAAVHCESADHIIIIVTYGNNKVHVNNRLVSGHFAKRDREVRNPMDVGVKLWAGKSLRWIVRAKGPNERKKNWAHSPPH</sequence>
<keyword evidence="2" id="KW-1185">Reference proteome</keyword>